<dbReference type="InterPro" id="IPR003593">
    <property type="entry name" value="AAA+_ATPase"/>
</dbReference>
<dbReference type="Pfam" id="PF00005">
    <property type="entry name" value="ABC_tran"/>
    <property type="match status" value="1"/>
</dbReference>
<dbReference type="Pfam" id="PF13732">
    <property type="entry name" value="DrrA1-3_C"/>
    <property type="match status" value="1"/>
</dbReference>
<proteinExistence type="inferred from homology"/>
<evidence type="ECO:0000256" key="4">
    <source>
        <dbReference type="ARBA" id="ARBA00049985"/>
    </source>
</evidence>
<feature type="domain" description="ABC transporter" evidence="6">
    <location>
        <begin position="3"/>
        <end position="237"/>
    </location>
</feature>
<dbReference type="PANTHER" id="PTHR43582:SF5">
    <property type="entry name" value="ABC TRANSPORTER"/>
    <property type="match status" value="1"/>
</dbReference>
<dbReference type="GO" id="GO:1900753">
    <property type="term" value="P:doxorubicin transport"/>
    <property type="evidence" value="ECO:0007669"/>
    <property type="project" value="InterPro"/>
</dbReference>
<evidence type="ECO:0000256" key="2">
    <source>
        <dbReference type="ARBA" id="ARBA00022741"/>
    </source>
</evidence>
<keyword evidence="2" id="KW-0547">Nucleotide-binding</keyword>
<sequence>MEIEAEGLRKIYPSKAGPVEALDGVDLRVARGKIFGFLGPNGAGKTTVIRILVTLSRPTSGTARVAGFDVVGQPRQVRSHIGYVSQAGGVDGGMTGRANLLLQARLQGMSKADAMARVGELAGRFSLEEVLDRPAATLSGGLSRRLALAMGLVHRPSVVFLDEPTLGLDPSARVELWQEIGALSAEGATVFLTTHYLEEADTLCDELAIIDHGRIVSQDSPAALKRQVADGEVVSVTVGHGHGGSDEVREEAEALPGVRRVWWEGDVLRVAVTDGSEAMPQLLRRLDAGPVSVRSVALSAPSLDDVFLHKTGRTLRGVDSAGNGSRGGHAGNAGDTRKEEGLEDSGNPDADQLQGA</sequence>
<dbReference type="RefSeq" id="WP_200401111.1">
    <property type="nucleotide sequence ID" value="NZ_CP066831.1"/>
</dbReference>
<evidence type="ECO:0000313" key="8">
    <source>
        <dbReference type="Proteomes" id="UP000595636"/>
    </source>
</evidence>
<dbReference type="InterPro" id="IPR005894">
    <property type="entry name" value="DrrA"/>
</dbReference>
<dbReference type="GO" id="GO:0016887">
    <property type="term" value="F:ATP hydrolysis activity"/>
    <property type="evidence" value="ECO:0007669"/>
    <property type="project" value="InterPro"/>
</dbReference>
<dbReference type="AlphaFoldDB" id="A0A7T7L4F2"/>
<keyword evidence="1" id="KW-0813">Transport</keyword>
<evidence type="ECO:0000256" key="3">
    <source>
        <dbReference type="ARBA" id="ARBA00022840"/>
    </source>
</evidence>
<dbReference type="KEGG" id="slf:JEQ17_47285"/>
<dbReference type="InterPro" id="IPR027417">
    <property type="entry name" value="P-loop_NTPase"/>
</dbReference>
<evidence type="ECO:0000313" key="7">
    <source>
        <dbReference type="EMBL" id="QQM46278.1"/>
    </source>
</evidence>
<dbReference type="GO" id="GO:0043215">
    <property type="term" value="P:daunorubicin transport"/>
    <property type="evidence" value="ECO:0007669"/>
    <property type="project" value="InterPro"/>
</dbReference>
<evidence type="ECO:0000256" key="5">
    <source>
        <dbReference type="SAM" id="MobiDB-lite"/>
    </source>
</evidence>
<dbReference type="SUPFAM" id="SSF52540">
    <property type="entry name" value="P-loop containing nucleoside triphosphate hydrolases"/>
    <property type="match status" value="1"/>
</dbReference>
<comment type="similarity">
    <text evidence="4">Belongs to the ABC transporter superfamily. Drug exporter-1 (DrugE1) (TC 3.A.1.105) family.</text>
</comment>
<name>A0A7T7L4F2_9ACTN</name>
<gene>
    <name evidence="7" type="ORF">JEQ17_47285</name>
</gene>
<dbReference type="EMBL" id="CP066831">
    <property type="protein sequence ID" value="QQM46278.1"/>
    <property type="molecule type" value="Genomic_DNA"/>
</dbReference>
<evidence type="ECO:0000256" key="1">
    <source>
        <dbReference type="ARBA" id="ARBA00022448"/>
    </source>
</evidence>
<dbReference type="SMART" id="SM00382">
    <property type="entry name" value="AAA"/>
    <property type="match status" value="1"/>
</dbReference>
<reference evidence="7 8" key="1">
    <citation type="submission" date="2020-12" db="EMBL/GenBank/DDBJ databases">
        <title>A novel species.</title>
        <authorList>
            <person name="Li K."/>
        </authorList>
    </citation>
    <scope>NUCLEOTIDE SEQUENCE [LARGE SCALE GENOMIC DNA]</scope>
    <source>
        <strain evidence="7 8">ZYC-3</strain>
    </source>
</reference>
<protein>
    <submittedName>
        <fullName evidence="7">ATP-binding cassette domain-containing protein</fullName>
    </submittedName>
</protein>
<dbReference type="InterPro" id="IPR003439">
    <property type="entry name" value="ABC_transporter-like_ATP-bd"/>
</dbReference>
<accession>A0A7T7L4F2</accession>
<evidence type="ECO:0000259" key="6">
    <source>
        <dbReference type="PROSITE" id="PS50893"/>
    </source>
</evidence>
<dbReference type="GO" id="GO:0005524">
    <property type="term" value="F:ATP binding"/>
    <property type="evidence" value="ECO:0007669"/>
    <property type="project" value="UniProtKB-KW"/>
</dbReference>
<dbReference type="PANTHER" id="PTHR43582">
    <property type="entry name" value="LINEARMYCIN RESISTANCE ATP-BINDING PROTEIN LNRL"/>
    <property type="match status" value="1"/>
</dbReference>
<feature type="region of interest" description="Disordered" evidence="5">
    <location>
        <begin position="315"/>
        <end position="356"/>
    </location>
</feature>
<dbReference type="Gene3D" id="3.40.50.300">
    <property type="entry name" value="P-loop containing nucleotide triphosphate hydrolases"/>
    <property type="match status" value="1"/>
</dbReference>
<dbReference type="Proteomes" id="UP000595636">
    <property type="component" value="Chromosome"/>
</dbReference>
<keyword evidence="3 7" id="KW-0067">ATP-binding</keyword>
<keyword evidence="8" id="KW-1185">Reference proteome</keyword>
<dbReference type="NCBIfam" id="TIGR01188">
    <property type="entry name" value="drrA"/>
    <property type="match status" value="1"/>
</dbReference>
<dbReference type="InterPro" id="IPR025302">
    <property type="entry name" value="DrrA1/2-like_C"/>
</dbReference>
<dbReference type="PROSITE" id="PS50893">
    <property type="entry name" value="ABC_TRANSPORTER_2"/>
    <property type="match status" value="1"/>
</dbReference>
<organism evidence="7 8">
    <name type="scientific">Streptomyces liliifuscus</name>
    <dbReference type="NCBI Taxonomy" id="2797636"/>
    <lineage>
        <taxon>Bacteria</taxon>
        <taxon>Bacillati</taxon>
        <taxon>Actinomycetota</taxon>
        <taxon>Actinomycetes</taxon>
        <taxon>Kitasatosporales</taxon>
        <taxon>Streptomycetaceae</taxon>
        <taxon>Streptomyces</taxon>
    </lineage>
</organism>